<dbReference type="NCBIfam" id="TIGR01640">
    <property type="entry name" value="F_box_assoc_1"/>
    <property type="match status" value="1"/>
</dbReference>
<dbReference type="InterPro" id="IPR036047">
    <property type="entry name" value="F-box-like_dom_sf"/>
</dbReference>
<name>A0AAQ3U8S3_PASNO</name>
<dbReference type="CDD" id="cd22157">
    <property type="entry name" value="F-box_AtFBW1-like"/>
    <property type="match status" value="1"/>
</dbReference>
<feature type="non-terminal residue" evidence="2">
    <location>
        <position position="1"/>
    </location>
</feature>
<evidence type="ECO:0000313" key="2">
    <source>
        <dbReference type="EMBL" id="WVZ86918.1"/>
    </source>
</evidence>
<dbReference type="Gene3D" id="1.20.1280.50">
    <property type="match status" value="1"/>
</dbReference>
<dbReference type="InterPro" id="IPR050796">
    <property type="entry name" value="SCF_F-box_component"/>
</dbReference>
<dbReference type="SUPFAM" id="SSF81383">
    <property type="entry name" value="F-box domain"/>
    <property type="match status" value="1"/>
</dbReference>
<dbReference type="InterPro" id="IPR001810">
    <property type="entry name" value="F-box_dom"/>
</dbReference>
<gene>
    <name evidence="2" type="ORF">U9M48_033629</name>
</gene>
<protein>
    <recommendedName>
        <fullName evidence="1">F-box domain-containing protein</fullName>
    </recommendedName>
</protein>
<dbReference type="Proteomes" id="UP001341281">
    <property type="component" value="Chromosome 07"/>
</dbReference>
<sequence length="383" mass="44671">SKERTWKTYKRRIRGASLPYELFYEILLRLPVKTLGRFKAVCKAWFAIISSPSFIRLHLKQSASRHDLVPSFLITPHTLNSVIDDEYWPSTFSSNIPFYCWQDGQDIASLMHATDFHWEFGSVYRMSHCHGLVMLPTDTKIYVFNPATSDVLELPDGQKDIIKFQAPGLGLDLGTNSYKVVRTFYSLMGMEVFTIGAHDSCWRLVEDPPYPVMHQEPMHFKGSLLWYILEDLPESSEGFLRFDLEVETFSFISCPVLASHEQVDFAELDGELCLAQYLSSEIVIWKSPSGGNHQWHRFYVINLLETWKFRLFTNFRIDCVLLRHDNRVYRYNKASRTAEEVVCVEQLRYKNSKADNFDFVGHDIYFFNIIPYTESLISLSRAR</sequence>
<dbReference type="SMART" id="SM00256">
    <property type="entry name" value="FBOX"/>
    <property type="match status" value="1"/>
</dbReference>
<proteinExistence type="predicted"/>
<dbReference type="Pfam" id="PF00646">
    <property type="entry name" value="F-box"/>
    <property type="match status" value="1"/>
</dbReference>
<dbReference type="InterPro" id="IPR017451">
    <property type="entry name" value="F-box-assoc_interact_dom"/>
</dbReference>
<organism evidence="2 3">
    <name type="scientific">Paspalum notatum var. saurae</name>
    <dbReference type="NCBI Taxonomy" id="547442"/>
    <lineage>
        <taxon>Eukaryota</taxon>
        <taxon>Viridiplantae</taxon>
        <taxon>Streptophyta</taxon>
        <taxon>Embryophyta</taxon>
        <taxon>Tracheophyta</taxon>
        <taxon>Spermatophyta</taxon>
        <taxon>Magnoliopsida</taxon>
        <taxon>Liliopsida</taxon>
        <taxon>Poales</taxon>
        <taxon>Poaceae</taxon>
        <taxon>PACMAD clade</taxon>
        <taxon>Panicoideae</taxon>
        <taxon>Andropogonodae</taxon>
        <taxon>Paspaleae</taxon>
        <taxon>Paspalinae</taxon>
        <taxon>Paspalum</taxon>
    </lineage>
</organism>
<dbReference type="Pfam" id="PF08268">
    <property type="entry name" value="FBA_3"/>
    <property type="match status" value="1"/>
</dbReference>
<dbReference type="PANTHER" id="PTHR31672:SF13">
    <property type="entry name" value="F-BOX PROTEIN CPR30-LIKE"/>
    <property type="match status" value="1"/>
</dbReference>
<keyword evidence="3" id="KW-1185">Reference proteome</keyword>
<reference evidence="2 3" key="1">
    <citation type="submission" date="2024-02" db="EMBL/GenBank/DDBJ databases">
        <title>High-quality chromosome-scale genome assembly of Pensacola bahiagrass (Paspalum notatum Flugge var. saurae).</title>
        <authorList>
            <person name="Vega J.M."/>
            <person name="Podio M."/>
            <person name="Orjuela J."/>
            <person name="Siena L.A."/>
            <person name="Pessino S.C."/>
            <person name="Combes M.C."/>
            <person name="Mariac C."/>
            <person name="Albertini E."/>
            <person name="Pupilli F."/>
            <person name="Ortiz J.P.A."/>
            <person name="Leblanc O."/>
        </authorList>
    </citation>
    <scope>NUCLEOTIDE SEQUENCE [LARGE SCALE GENOMIC DNA]</scope>
    <source>
        <strain evidence="2">R1</strain>
        <tissue evidence="2">Leaf</tissue>
    </source>
</reference>
<evidence type="ECO:0000259" key="1">
    <source>
        <dbReference type="PROSITE" id="PS50181"/>
    </source>
</evidence>
<dbReference type="PROSITE" id="PS50181">
    <property type="entry name" value="FBOX"/>
    <property type="match status" value="1"/>
</dbReference>
<dbReference type="PANTHER" id="PTHR31672">
    <property type="entry name" value="BNACNNG10540D PROTEIN"/>
    <property type="match status" value="1"/>
</dbReference>
<evidence type="ECO:0000313" key="3">
    <source>
        <dbReference type="Proteomes" id="UP001341281"/>
    </source>
</evidence>
<dbReference type="EMBL" id="CP144751">
    <property type="protein sequence ID" value="WVZ86918.1"/>
    <property type="molecule type" value="Genomic_DNA"/>
</dbReference>
<feature type="domain" description="F-box" evidence="1">
    <location>
        <begin position="12"/>
        <end position="57"/>
    </location>
</feature>
<accession>A0AAQ3U8S3</accession>
<dbReference type="AlphaFoldDB" id="A0AAQ3U8S3"/>
<dbReference type="InterPro" id="IPR013187">
    <property type="entry name" value="F-box-assoc_dom_typ3"/>
</dbReference>